<feature type="coiled-coil region" evidence="1">
    <location>
        <begin position="31"/>
        <end position="72"/>
    </location>
</feature>
<feature type="region of interest" description="Disordered" evidence="2">
    <location>
        <begin position="1525"/>
        <end position="1567"/>
    </location>
</feature>
<feature type="coiled-coil region" evidence="1">
    <location>
        <begin position="971"/>
        <end position="998"/>
    </location>
</feature>
<protein>
    <submittedName>
        <fullName evidence="3">Uncharacterized protein</fullName>
    </submittedName>
</protein>
<feature type="compositionally biased region" description="Low complexity" evidence="2">
    <location>
        <begin position="1604"/>
        <end position="1630"/>
    </location>
</feature>
<reference evidence="3" key="1">
    <citation type="submission" date="2023-08" db="EMBL/GenBank/DDBJ databases">
        <authorList>
            <person name="Alioto T."/>
            <person name="Alioto T."/>
            <person name="Gomez Garrido J."/>
        </authorList>
    </citation>
    <scope>NUCLEOTIDE SEQUENCE</scope>
</reference>
<dbReference type="PANTHER" id="PTHR15742:SF5">
    <property type="entry name" value="GIRDIN"/>
    <property type="match status" value="1"/>
</dbReference>
<feature type="coiled-coil region" evidence="1">
    <location>
        <begin position="862"/>
        <end position="945"/>
    </location>
</feature>
<dbReference type="InterPro" id="IPR049885">
    <property type="entry name" value="MTCL1-3"/>
</dbReference>
<feature type="compositionally biased region" description="Polar residues" evidence="2">
    <location>
        <begin position="1818"/>
        <end position="1839"/>
    </location>
</feature>
<accession>A0AA36AP33</accession>
<evidence type="ECO:0000256" key="2">
    <source>
        <dbReference type="SAM" id="MobiDB-lite"/>
    </source>
</evidence>
<evidence type="ECO:0000313" key="3">
    <source>
        <dbReference type="EMBL" id="CAI9719021.1"/>
    </source>
</evidence>
<feature type="coiled-coil region" evidence="1">
    <location>
        <begin position="1025"/>
        <end position="1255"/>
    </location>
</feature>
<feature type="coiled-coil region" evidence="1">
    <location>
        <begin position="96"/>
        <end position="297"/>
    </location>
</feature>
<proteinExistence type="predicted"/>
<feature type="coiled-coil region" evidence="1">
    <location>
        <begin position="394"/>
        <end position="541"/>
    </location>
</feature>
<feature type="compositionally biased region" description="Low complexity" evidence="2">
    <location>
        <begin position="1553"/>
        <end position="1567"/>
    </location>
</feature>
<keyword evidence="4" id="KW-1185">Reference proteome</keyword>
<sequence>MVMLGQLPKQSSQETEPQQLMRELYDTLERENDLKEQMKFTELEAKNMRKKLSDLEEENESLTVQIKKLMSAKTIFTKKSEDAGSAAKEIELNLMLEMSERENAIARRKVAELDHMNDSLQEEVKYLEKRIEEKEQEMSKVPEPTTPNAYYEDKIKELTEQTDELKWKLIEKDREIERLSALVQNINTKQNRLKKSRSLDSDNQVVDLNRQLTHVQQEASILRDKLVKIESENERYIKENRKLQFQVSHKVPAVTADDAALENVELKALVKKLETDNKELNSKLRLMSEDVRKMSKKESFKLPLATTLIGTKGDEVISPGSKHSLISPVLGSPTATRTDRIGDAASVSGSHGISINIGGCNVGTPTEGIDKVPGIPSTNSNQDILAASRDADKVKQLEKEAATHRLKMAELEAKNARMSRELNRINSEKTAEAALATENMSAEDRIRQELMQEIHDLEDELDEQTKKLQEVQEKNIELDLEVKQLTEELTTVKDESTIKENELFAELHSLQEKYSVLSNLLDIVKERADEAEMELEKFRCSSSTHSARSASNVSALSDASLGSDDVFLVPRSPGSTRPDDEVVIDKDWEKQFRKRIGCLEALLAEERSKLLASEKKLKLISTDIVSTGLSDDAKLHLREKELLQEELLESQKHMRIASDQISGLRERMQILEEENLRLKEDYRKLEIEMTASKPSDGDQGSNIQRDNFESIKKLQEEIFTYKSLIKSLENDCAKFKLQSEEYEYKMNNHKENMEMISVDCKKYKEQAEELEYKVAELNEIWRSKSAASEKEKESIQIRLKNKILDLRSKEDLLLKLQKTLQVKTVSLAEKERIIKAKEAAISTRDEVIRGLEEISKQRDNDFQALIEQVSNQDENAKKLRESLRQRDERLREKDDMLQKLNNNIGLKQDEVKNLDNAVRDSITRLSQKEEELKKLRTHISEVENMKTMSETDEQKENTALKNKFTELLISVKRLTDDKEKLSRDLSIMKNNLNDKESKSIEEKNVLQMKIRTLNERLTNVTKTAMMNEKDSMRILRQDNQNMIEEKNRLNCEIRNLRQEMDEKQKLLDSQADIAQALESKRKQVEELAAINKRQQESIDRLESQATLAFQLQQEERVRKAEQLAMKVRYETKIEKLQRDYNQLLINSERVAKERELQQEIIRGVQRGMFNLKDKYTQDRSRWQTDKEKFENQATEAEKGQNEANQLKSEVEKLRMKIEDQERKLLEQANKFATEKSALEINYSSVLSEKNQLENQMATISKSSEGEMMSKKVWEKERSEQKRLLTEAHNLAMDLQQQLKTRDEAYSKERKQLMNRLESERDTWEKKKIELEKKLAALESSGRQLDELKIKYQDLEDTTVKDQQNWLIEKNELVRQLTEQRQRLLKDSRKIEDLLYQLNHIKSLMEPDNKTSEGEINANIVSRSSKHFSQTIPANMPEVSIVLNTMTDDLIRYIDTKDREVQSQVRRSLSSTQLELHKELENVLGTDTSSGLLSPVSAGNGITRSHTSDALQKMTVTTSSTDLLSPQLTMSYNTSHTKSRSPSPSRISKQKPHSVSVSGSQAASSLSGELPKNKTLIKSISMDNQEVIFSVSSTKTEQKPAKTEPLATTTSATSLNLPTSSTLPRMSTSTTTISSSSSFQLVSPNLSVPTRSVSTDNVSPITARKQFFAQQSASDYGMSWPRRGAGFGHSRQMSMPDAGEIRVLTSGVSESKHSVSWNDNVKVVESEKREVTVTSSSTENVLHVKPSGVKEKRRLFKKSSSVDNPVMSSIARVGVQAAQPAAPSIMKPSDLFKAMKQKLRPSFKKTFSFDSNPFKPTGEGSTPTESIQSWGPSASASPEQLSPEILEEPPMSAFHPIQTSSVDREEKNRYEQKKEDKQTQDQKTVHSDEESDRLGRMVTSSRKIAFRKNRSKSADSRHEDRLRPVVVHADVITPIRVWEFNETPV</sequence>
<feature type="region of interest" description="Disordered" evidence="2">
    <location>
        <begin position="1591"/>
        <end position="1630"/>
    </location>
</feature>
<evidence type="ECO:0000313" key="4">
    <source>
        <dbReference type="Proteomes" id="UP001162480"/>
    </source>
</evidence>
<name>A0AA36AP33_OCTVU</name>
<gene>
    <name evidence="3" type="ORF">OCTVUL_1B007829</name>
</gene>
<feature type="compositionally biased region" description="Polar residues" evidence="2">
    <location>
        <begin position="1525"/>
        <end position="1535"/>
    </location>
</feature>
<dbReference type="Proteomes" id="UP001162480">
    <property type="component" value="Chromosome 3"/>
</dbReference>
<dbReference type="EMBL" id="OX597816">
    <property type="protein sequence ID" value="CAI9719021.1"/>
    <property type="molecule type" value="Genomic_DNA"/>
</dbReference>
<evidence type="ECO:0000256" key="1">
    <source>
        <dbReference type="SAM" id="Coils"/>
    </source>
</evidence>
<feature type="coiled-coil region" evidence="1">
    <location>
        <begin position="654"/>
        <end position="780"/>
    </location>
</feature>
<dbReference type="PANTHER" id="PTHR15742">
    <property type="entry name" value="GIRDIN"/>
    <property type="match status" value="1"/>
</dbReference>
<organism evidence="3 4">
    <name type="scientific">Octopus vulgaris</name>
    <name type="common">Common octopus</name>
    <dbReference type="NCBI Taxonomy" id="6645"/>
    <lineage>
        <taxon>Eukaryota</taxon>
        <taxon>Metazoa</taxon>
        <taxon>Spiralia</taxon>
        <taxon>Lophotrochozoa</taxon>
        <taxon>Mollusca</taxon>
        <taxon>Cephalopoda</taxon>
        <taxon>Coleoidea</taxon>
        <taxon>Octopodiformes</taxon>
        <taxon>Octopoda</taxon>
        <taxon>Incirrata</taxon>
        <taxon>Octopodidae</taxon>
        <taxon>Octopus</taxon>
    </lineage>
</organism>
<feature type="region of interest" description="Disordered" evidence="2">
    <location>
        <begin position="1804"/>
        <end position="1919"/>
    </location>
</feature>
<feature type="compositionally biased region" description="Basic and acidic residues" evidence="2">
    <location>
        <begin position="1861"/>
        <end position="1894"/>
    </location>
</feature>
<feature type="coiled-coil region" evidence="1">
    <location>
        <begin position="1306"/>
        <end position="1393"/>
    </location>
</feature>
<keyword evidence="1" id="KW-0175">Coiled coil</keyword>